<comment type="caution">
    <text evidence="2">The sequence shown here is derived from an EMBL/GenBank/DDBJ whole genome shotgun (WGS) entry which is preliminary data.</text>
</comment>
<evidence type="ECO:0000313" key="3">
    <source>
        <dbReference type="Proteomes" id="UP000541421"/>
    </source>
</evidence>
<keyword evidence="1" id="KW-0732">Signal</keyword>
<accession>A0A7Y4L8T6</accession>
<dbReference type="EMBL" id="JABGBO010000002">
    <property type="protein sequence ID" value="NOL49099.1"/>
    <property type="molecule type" value="Genomic_DNA"/>
</dbReference>
<dbReference type="AlphaFoldDB" id="A0A7Y4L8T6"/>
<organism evidence="2 3">
    <name type="scientific">Pelistega europaea</name>
    <dbReference type="NCBI Taxonomy" id="106147"/>
    <lineage>
        <taxon>Bacteria</taxon>
        <taxon>Pseudomonadati</taxon>
        <taxon>Pseudomonadota</taxon>
        <taxon>Betaproteobacteria</taxon>
        <taxon>Burkholderiales</taxon>
        <taxon>Alcaligenaceae</taxon>
        <taxon>Pelistega</taxon>
    </lineage>
</organism>
<proteinExistence type="predicted"/>
<keyword evidence="3" id="KW-1185">Reference proteome</keyword>
<reference evidence="2 3" key="1">
    <citation type="submission" date="2020-05" db="EMBL/GenBank/DDBJ databases">
        <authorList>
            <person name="Niu N."/>
        </authorList>
    </citation>
    <scope>NUCLEOTIDE SEQUENCE [LARGE SCALE GENOMIC DNA]</scope>
    <source>
        <strain evidence="2 3">LMG10982</strain>
    </source>
</reference>
<dbReference type="PROSITE" id="PS51257">
    <property type="entry name" value="PROKAR_LIPOPROTEIN"/>
    <property type="match status" value="1"/>
</dbReference>
<dbReference type="RefSeq" id="WP_171588053.1">
    <property type="nucleotide sequence ID" value="NZ_JABGBO010000002.1"/>
</dbReference>
<feature type="signal peptide" evidence="1">
    <location>
        <begin position="1"/>
        <end position="20"/>
    </location>
</feature>
<protein>
    <recommendedName>
        <fullName evidence="4">Lipoprotein</fullName>
    </recommendedName>
</protein>
<feature type="chain" id="PRO_5030897045" description="Lipoprotein" evidence="1">
    <location>
        <begin position="21"/>
        <end position="121"/>
    </location>
</feature>
<name>A0A7Y4L8T6_9BURK</name>
<sequence>MSIKSLFCLSIIATTLSACASSEPPSTSSPAMVTTLHSSSTKILKQYLGCLESQLKRSYPTASFTPITSNLYTGKVPGTELDEPRATFEIEAALDKIRTSVILQQQTPVDDALTTLFKDCL</sequence>
<evidence type="ECO:0008006" key="4">
    <source>
        <dbReference type="Google" id="ProtNLM"/>
    </source>
</evidence>
<evidence type="ECO:0000256" key="1">
    <source>
        <dbReference type="SAM" id="SignalP"/>
    </source>
</evidence>
<dbReference type="Proteomes" id="UP000541421">
    <property type="component" value="Unassembled WGS sequence"/>
</dbReference>
<evidence type="ECO:0000313" key="2">
    <source>
        <dbReference type="EMBL" id="NOL49099.1"/>
    </source>
</evidence>
<gene>
    <name evidence="2" type="ORF">HKX40_02935</name>
</gene>